<keyword evidence="3" id="KW-1185">Reference proteome</keyword>
<feature type="transmembrane region" description="Helical" evidence="1">
    <location>
        <begin position="59"/>
        <end position="76"/>
    </location>
</feature>
<keyword evidence="1" id="KW-0812">Transmembrane</keyword>
<protein>
    <submittedName>
        <fullName evidence="2">DUF3397 domain-containing protein</fullName>
    </submittedName>
</protein>
<dbReference type="RefSeq" id="WP_214789020.1">
    <property type="nucleotide sequence ID" value="NZ_JANIEL010000015.1"/>
</dbReference>
<dbReference type="Pfam" id="PF11877">
    <property type="entry name" value="DUF3397"/>
    <property type="match status" value="1"/>
</dbReference>
<evidence type="ECO:0000313" key="3">
    <source>
        <dbReference type="Proteomes" id="UP001596439"/>
    </source>
</evidence>
<name>A0ABW2PRL7_9BACL</name>
<gene>
    <name evidence="2" type="ORF">ACFQO8_08510</name>
</gene>
<keyword evidence="1" id="KW-0472">Membrane</keyword>
<evidence type="ECO:0000256" key="1">
    <source>
        <dbReference type="SAM" id="Phobius"/>
    </source>
</evidence>
<accession>A0ABW2PRL7</accession>
<dbReference type="InterPro" id="IPR024515">
    <property type="entry name" value="DUF3397"/>
</dbReference>
<reference evidence="3" key="1">
    <citation type="journal article" date="2019" name="Int. J. Syst. Evol. Microbiol.">
        <title>The Global Catalogue of Microorganisms (GCM) 10K type strain sequencing project: providing services to taxonomists for standard genome sequencing and annotation.</title>
        <authorList>
            <consortium name="The Broad Institute Genomics Platform"/>
            <consortium name="The Broad Institute Genome Sequencing Center for Infectious Disease"/>
            <person name="Wu L."/>
            <person name="Ma J."/>
        </authorList>
    </citation>
    <scope>NUCLEOTIDE SEQUENCE [LARGE SCALE GENOMIC DNA]</scope>
    <source>
        <strain evidence="3">CCUG 55590</strain>
    </source>
</reference>
<feature type="transmembrane region" description="Helical" evidence="1">
    <location>
        <begin position="6"/>
        <end position="24"/>
    </location>
</feature>
<dbReference type="EMBL" id="JBHTCE010000001">
    <property type="protein sequence ID" value="MFC7390188.1"/>
    <property type="molecule type" value="Genomic_DNA"/>
</dbReference>
<keyword evidence="1" id="KW-1133">Transmembrane helix</keyword>
<sequence>MLVYIVSFPLILWFMVYMILRKIMPKSINSFKLACDAGVVLWFYACGVLLEAIVGTEMFLLLLAACCAIFPINAIWQRVRYEEVLFTKMFVHGWRLLFLLLVPTHAILFAIGVAQEMIR</sequence>
<feature type="transmembrane region" description="Helical" evidence="1">
    <location>
        <begin position="96"/>
        <end position="114"/>
    </location>
</feature>
<feature type="transmembrane region" description="Helical" evidence="1">
    <location>
        <begin position="33"/>
        <end position="53"/>
    </location>
</feature>
<proteinExistence type="predicted"/>
<organism evidence="2 3">
    <name type="scientific">Exiguobacterium aestuarii</name>
    <dbReference type="NCBI Taxonomy" id="273527"/>
    <lineage>
        <taxon>Bacteria</taxon>
        <taxon>Bacillati</taxon>
        <taxon>Bacillota</taxon>
        <taxon>Bacilli</taxon>
        <taxon>Bacillales</taxon>
        <taxon>Bacillales Family XII. Incertae Sedis</taxon>
        <taxon>Exiguobacterium</taxon>
    </lineage>
</organism>
<dbReference type="Proteomes" id="UP001596439">
    <property type="component" value="Unassembled WGS sequence"/>
</dbReference>
<comment type="caution">
    <text evidence="2">The sequence shown here is derived from an EMBL/GenBank/DDBJ whole genome shotgun (WGS) entry which is preliminary data.</text>
</comment>
<evidence type="ECO:0000313" key="2">
    <source>
        <dbReference type="EMBL" id="MFC7390188.1"/>
    </source>
</evidence>